<dbReference type="HOGENOM" id="CLU_1553470_0_0_5"/>
<dbReference type="EMBL" id="FP103042">
    <property type="protein sequence ID" value="CAX21896.1"/>
    <property type="molecule type" value="Genomic_DNA"/>
</dbReference>
<proteinExistence type="predicted"/>
<accession>C7C7W7</accession>
<dbReference type="Proteomes" id="UP000008070">
    <property type="component" value="Chromosome"/>
</dbReference>
<dbReference type="KEGG" id="mdi:METDI0227"/>
<protein>
    <submittedName>
        <fullName evidence="1">Uncharacterized protein</fullName>
    </submittedName>
</protein>
<reference evidence="2" key="1">
    <citation type="journal article" date="2009" name="PLoS ONE">
        <title>Methylobacterium genome sequences: a reference blueprint to investigate microbial metabolism of C1 compounds from natural and industrial sources.</title>
        <authorList>
            <person name="Vuilleumier S."/>
            <person name="Chistoserdova L."/>
            <person name="Lee M.-C."/>
            <person name="Bringel F."/>
            <person name="Lajus A."/>
            <person name="Zhou Y."/>
            <person name="Gourion B."/>
            <person name="Barbe V."/>
            <person name="Chang J."/>
            <person name="Cruveiller S."/>
            <person name="Dossat C."/>
            <person name="Gillett W."/>
            <person name="Gruffaz C."/>
            <person name="Haugen E."/>
            <person name="Hourcade E."/>
            <person name="Levy R."/>
            <person name="Mangenot S."/>
            <person name="Muller E."/>
            <person name="Nadalig T."/>
            <person name="Pagni M."/>
            <person name="Penny C."/>
            <person name="Peyraud R."/>
            <person name="Robinson D.G."/>
            <person name="Roche D."/>
            <person name="Rouy Z."/>
            <person name="Saenampechek C."/>
            <person name="Salvignol G."/>
            <person name="Vallenet D."/>
            <person name="Wu Z."/>
            <person name="Marx C.J."/>
            <person name="Vorholt J.A."/>
            <person name="Olson M.V."/>
            <person name="Kaul R."/>
            <person name="Weissenbach J."/>
            <person name="Medigue C."/>
            <person name="Lidstrom M.E."/>
        </authorList>
    </citation>
    <scope>NUCLEOTIDE SEQUENCE [LARGE SCALE GENOMIC DNA]</scope>
    <source>
        <strain evidence="2">DSM 6343 / CIP 106787 / DM4</strain>
    </source>
</reference>
<organism evidence="1 2">
    <name type="scientific">Methylorubrum extorquens (strain DSM 6343 / CIP 106787 / DM4)</name>
    <name type="common">Methylobacterium extorquens</name>
    <dbReference type="NCBI Taxonomy" id="661410"/>
    <lineage>
        <taxon>Bacteria</taxon>
        <taxon>Pseudomonadati</taxon>
        <taxon>Pseudomonadota</taxon>
        <taxon>Alphaproteobacteria</taxon>
        <taxon>Hyphomicrobiales</taxon>
        <taxon>Methylobacteriaceae</taxon>
        <taxon>Methylorubrum</taxon>
    </lineage>
</organism>
<dbReference type="RefSeq" id="WP_012779041.1">
    <property type="nucleotide sequence ID" value="NC_012988.1"/>
</dbReference>
<evidence type="ECO:0000313" key="1">
    <source>
        <dbReference type="EMBL" id="CAX21896.1"/>
    </source>
</evidence>
<gene>
    <name evidence="1" type="ORF">METD_I0227</name>
</gene>
<dbReference type="AlphaFoldDB" id="C7C7W7"/>
<name>C7C7W7_METED</name>
<evidence type="ECO:0000313" key="2">
    <source>
        <dbReference type="Proteomes" id="UP000008070"/>
    </source>
</evidence>
<sequence>MPSWRAVAALPQGHQDYFDGLVADERAKAADAERIAKVRAMSDEDAVQFAIKQASEFFGLGGLPERLLAALREAGFGRLTGPDMNAADENRSETGLRNIVTILRGPRVEFEISDIVEEVRVLAKGHRPDLRAAYRLGFASSNNAFNGQTSHPAGERFRNKMDLDLRVLESSR</sequence>
<dbReference type="GeneID" id="72987606"/>